<dbReference type="InterPro" id="IPR036097">
    <property type="entry name" value="HisK_dim/P_sf"/>
</dbReference>
<dbReference type="SMART" id="SM00387">
    <property type="entry name" value="HATPase_c"/>
    <property type="match status" value="1"/>
</dbReference>
<dbReference type="InterPro" id="IPR003661">
    <property type="entry name" value="HisK_dim/P_dom"/>
</dbReference>
<comment type="subcellular location">
    <subcellularLocation>
        <location evidence="2">Cell membrane</location>
    </subcellularLocation>
</comment>
<protein>
    <recommendedName>
        <fullName evidence="3">histidine kinase</fullName>
        <ecNumber evidence="3">2.7.13.3</ecNumber>
    </recommendedName>
</protein>
<dbReference type="SUPFAM" id="SSF55874">
    <property type="entry name" value="ATPase domain of HSP90 chaperone/DNA topoisomerase II/histidine kinase"/>
    <property type="match status" value="1"/>
</dbReference>
<evidence type="ECO:0000256" key="11">
    <source>
        <dbReference type="SAM" id="Phobius"/>
    </source>
</evidence>
<comment type="caution">
    <text evidence="14">The sequence shown here is derived from an EMBL/GenBank/DDBJ whole genome shotgun (WGS) entry which is preliminary data.</text>
</comment>
<dbReference type="PRINTS" id="PR00344">
    <property type="entry name" value="BCTRLSENSOR"/>
</dbReference>
<feature type="domain" description="HAMP" evidence="13">
    <location>
        <begin position="180"/>
        <end position="232"/>
    </location>
</feature>
<dbReference type="CDD" id="cd00082">
    <property type="entry name" value="HisKA"/>
    <property type="match status" value="1"/>
</dbReference>
<dbReference type="CDD" id="cd00075">
    <property type="entry name" value="HATPase"/>
    <property type="match status" value="1"/>
</dbReference>
<dbReference type="Proteomes" id="UP001596157">
    <property type="component" value="Unassembled WGS sequence"/>
</dbReference>
<keyword evidence="8 11" id="KW-1133">Transmembrane helix</keyword>
<dbReference type="PROSITE" id="PS50885">
    <property type="entry name" value="HAMP"/>
    <property type="match status" value="1"/>
</dbReference>
<dbReference type="PANTHER" id="PTHR45436">
    <property type="entry name" value="SENSOR HISTIDINE KINASE YKOH"/>
    <property type="match status" value="1"/>
</dbReference>
<keyword evidence="4" id="KW-0597">Phosphoprotein</keyword>
<dbReference type="InterPro" id="IPR036890">
    <property type="entry name" value="HATPase_C_sf"/>
</dbReference>
<dbReference type="InterPro" id="IPR004358">
    <property type="entry name" value="Sig_transdc_His_kin-like_C"/>
</dbReference>
<evidence type="ECO:0000259" key="12">
    <source>
        <dbReference type="PROSITE" id="PS50109"/>
    </source>
</evidence>
<evidence type="ECO:0000313" key="15">
    <source>
        <dbReference type="Proteomes" id="UP001596157"/>
    </source>
</evidence>
<accession>A0ABW0EP97</accession>
<dbReference type="InterPro" id="IPR005467">
    <property type="entry name" value="His_kinase_dom"/>
</dbReference>
<proteinExistence type="predicted"/>
<reference evidence="15" key="1">
    <citation type="journal article" date="2019" name="Int. J. Syst. Evol. Microbiol.">
        <title>The Global Catalogue of Microorganisms (GCM) 10K type strain sequencing project: providing services to taxonomists for standard genome sequencing and annotation.</title>
        <authorList>
            <consortium name="The Broad Institute Genomics Platform"/>
            <consortium name="The Broad Institute Genome Sequencing Center for Infectious Disease"/>
            <person name="Wu L."/>
            <person name="Ma J."/>
        </authorList>
    </citation>
    <scope>NUCLEOTIDE SEQUENCE [LARGE SCALE GENOMIC DNA]</scope>
    <source>
        <strain evidence="15">CCUG 59778</strain>
    </source>
</reference>
<keyword evidence="5" id="KW-0808">Transferase</keyword>
<name>A0ABW0EP97_9PSEU</name>
<dbReference type="Pfam" id="PF00512">
    <property type="entry name" value="HisKA"/>
    <property type="match status" value="1"/>
</dbReference>
<dbReference type="PROSITE" id="PS50109">
    <property type="entry name" value="HIS_KIN"/>
    <property type="match status" value="1"/>
</dbReference>
<dbReference type="Gene3D" id="1.10.287.130">
    <property type="match status" value="1"/>
</dbReference>
<dbReference type="GO" id="GO:0016301">
    <property type="term" value="F:kinase activity"/>
    <property type="evidence" value="ECO:0007669"/>
    <property type="project" value="UniProtKB-KW"/>
</dbReference>
<evidence type="ECO:0000256" key="9">
    <source>
        <dbReference type="ARBA" id="ARBA00023012"/>
    </source>
</evidence>
<dbReference type="Pfam" id="PF00672">
    <property type="entry name" value="HAMP"/>
    <property type="match status" value="1"/>
</dbReference>
<evidence type="ECO:0000256" key="8">
    <source>
        <dbReference type="ARBA" id="ARBA00022989"/>
    </source>
</evidence>
<dbReference type="SMART" id="SM00388">
    <property type="entry name" value="HisKA"/>
    <property type="match status" value="1"/>
</dbReference>
<dbReference type="Gene3D" id="6.10.340.10">
    <property type="match status" value="1"/>
</dbReference>
<dbReference type="EC" id="2.7.13.3" evidence="3"/>
<sequence length="450" mass="46577">MSVSGLRGRVMLTFAVGGALLSLLMAVAVFAIARGYLTDQRERSAQRLARADADFVASRMAVPGATAEQALGSVDPPSGTTLVLEQRGRWLSASGDEPPDLPPDSLRKLVAENKAGVLPVTVGDQPYIVAGVPMADGSAYYEFTPAAELQATIRVLGTVLILSALAATAGAALLGRWASGRVLAPLRTLSGTASSIASGNLDSRLPEDGDRDLAPMVRSFNAMVDSLQERISRERRFVGDVTHELRTPLTTLVTSVGVMRRHADELPERGQRALALVTSELDHLRGMLEDLLALARAEAGLHSGDVEALELRALLANTLTATGRPADLLDAPEPVVVLGRKLALVRAVTNLLDNADRHGGGAAAVGLHATGGLAVIEVDDAGPGVPADERERVFARFATGQAARGSSGGTGLGLALVAETVTAHGGAVVCGDGPTGGARFTVTLPLGETR</sequence>
<organism evidence="14 15">
    <name type="scientific">Actinokineospora guangxiensis</name>
    <dbReference type="NCBI Taxonomy" id="1490288"/>
    <lineage>
        <taxon>Bacteria</taxon>
        <taxon>Bacillati</taxon>
        <taxon>Actinomycetota</taxon>
        <taxon>Actinomycetes</taxon>
        <taxon>Pseudonocardiales</taxon>
        <taxon>Pseudonocardiaceae</taxon>
        <taxon>Actinokineospora</taxon>
    </lineage>
</organism>
<dbReference type="Gene3D" id="3.30.565.10">
    <property type="entry name" value="Histidine kinase-like ATPase, C-terminal domain"/>
    <property type="match status" value="1"/>
</dbReference>
<dbReference type="SUPFAM" id="SSF47384">
    <property type="entry name" value="Homodimeric domain of signal transducing histidine kinase"/>
    <property type="match status" value="1"/>
</dbReference>
<dbReference type="PANTHER" id="PTHR45436:SF5">
    <property type="entry name" value="SENSOR HISTIDINE KINASE TRCS"/>
    <property type="match status" value="1"/>
</dbReference>
<evidence type="ECO:0000256" key="3">
    <source>
        <dbReference type="ARBA" id="ARBA00012438"/>
    </source>
</evidence>
<evidence type="ECO:0000256" key="5">
    <source>
        <dbReference type="ARBA" id="ARBA00022679"/>
    </source>
</evidence>
<evidence type="ECO:0000256" key="4">
    <source>
        <dbReference type="ARBA" id="ARBA00022553"/>
    </source>
</evidence>
<dbReference type="Pfam" id="PF02518">
    <property type="entry name" value="HATPase_c"/>
    <property type="match status" value="1"/>
</dbReference>
<evidence type="ECO:0000256" key="10">
    <source>
        <dbReference type="ARBA" id="ARBA00023136"/>
    </source>
</evidence>
<evidence type="ECO:0000256" key="1">
    <source>
        <dbReference type="ARBA" id="ARBA00000085"/>
    </source>
</evidence>
<comment type="catalytic activity">
    <reaction evidence="1">
        <text>ATP + protein L-histidine = ADP + protein N-phospho-L-histidine.</text>
        <dbReference type="EC" id="2.7.13.3"/>
    </reaction>
</comment>
<evidence type="ECO:0000256" key="7">
    <source>
        <dbReference type="ARBA" id="ARBA00022777"/>
    </source>
</evidence>
<keyword evidence="10 11" id="KW-0472">Membrane</keyword>
<gene>
    <name evidence="14" type="ORF">ACFPM7_13880</name>
</gene>
<keyword evidence="7 14" id="KW-0418">Kinase</keyword>
<dbReference type="EMBL" id="JBHSKF010000005">
    <property type="protein sequence ID" value="MFC5288145.1"/>
    <property type="molecule type" value="Genomic_DNA"/>
</dbReference>
<dbReference type="SMART" id="SM00304">
    <property type="entry name" value="HAMP"/>
    <property type="match status" value="1"/>
</dbReference>
<keyword evidence="6 11" id="KW-0812">Transmembrane</keyword>
<dbReference type="InterPro" id="IPR050428">
    <property type="entry name" value="TCS_sensor_his_kinase"/>
</dbReference>
<dbReference type="SUPFAM" id="SSF158472">
    <property type="entry name" value="HAMP domain-like"/>
    <property type="match status" value="1"/>
</dbReference>
<evidence type="ECO:0000256" key="2">
    <source>
        <dbReference type="ARBA" id="ARBA00004236"/>
    </source>
</evidence>
<evidence type="ECO:0000256" key="6">
    <source>
        <dbReference type="ARBA" id="ARBA00022692"/>
    </source>
</evidence>
<feature type="transmembrane region" description="Helical" evidence="11">
    <location>
        <begin position="12"/>
        <end position="37"/>
    </location>
</feature>
<feature type="domain" description="Histidine kinase" evidence="12">
    <location>
        <begin position="240"/>
        <end position="448"/>
    </location>
</feature>
<dbReference type="CDD" id="cd06225">
    <property type="entry name" value="HAMP"/>
    <property type="match status" value="1"/>
</dbReference>
<keyword evidence="15" id="KW-1185">Reference proteome</keyword>
<keyword evidence="9" id="KW-0902">Two-component regulatory system</keyword>
<dbReference type="InterPro" id="IPR003660">
    <property type="entry name" value="HAMP_dom"/>
</dbReference>
<dbReference type="InterPro" id="IPR003594">
    <property type="entry name" value="HATPase_dom"/>
</dbReference>
<dbReference type="RefSeq" id="WP_378247791.1">
    <property type="nucleotide sequence ID" value="NZ_JBHSKF010000005.1"/>
</dbReference>
<evidence type="ECO:0000313" key="14">
    <source>
        <dbReference type="EMBL" id="MFC5288145.1"/>
    </source>
</evidence>
<evidence type="ECO:0000259" key="13">
    <source>
        <dbReference type="PROSITE" id="PS50885"/>
    </source>
</evidence>
<feature type="transmembrane region" description="Helical" evidence="11">
    <location>
        <begin position="155"/>
        <end position="178"/>
    </location>
</feature>